<feature type="domain" description="AB hydrolase-1" evidence="1">
    <location>
        <begin position="31"/>
        <end position="327"/>
    </location>
</feature>
<dbReference type="Pfam" id="PF12697">
    <property type="entry name" value="Abhydrolase_6"/>
    <property type="match status" value="1"/>
</dbReference>
<protein>
    <recommendedName>
        <fullName evidence="1">AB hydrolase-1 domain-containing protein</fullName>
    </recommendedName>
</protein>
<evidence type="ECO:0000313" key="3">
    <source>
        <dbReference type="Proteomes" id="UP001050691"/>
    </source>
</evidence>
<dbReference type="AlphaFoldDB" id="A0AAV4ZX07"/>
<comment type="caution">
    <text evidence="2">The sequence shown here is derived from an EMBL/GenBank/DDBJ whole genome shotgun (WGS) entry which is preliminary data.</text>
</comment>
<keyword evidence="3" id="KW-1185">Reference proteome</keyword>
<dbReference type="EMBL" id="BPWL01000001">
    <property type="protein sequence ID" value="GJJ06165.1"/>
    <property type="molecule type" value="Genomic_DNA"/>
</dbReference>
<proteinExistence type="predicted"/>
<organism evidence="2 3">
    <name type="scientific">Clathrus columnatus</name>
    <dbReference type="NCBI Taxonomy" id="1419009"/>
    <lineage>
        <taxon>Eukaryota</taxon>
        <taxon>Fungi</taxon>
        <taxon>Dikarya</taxon>
        <taxon>Basidiomycota</taxon>
        <taxon>Agaricomycotina</taxon>
        <taxon>Agaricomycetes</taxon>
        <taxon>Phallomycetidae</taxon>
        <taxon>Phallales</taxon>
        <taxon>Clathraceae</taxon>
        <taxon>Clathrus</taxon>
    </lineage>
</organism>
<dbReference type="SUPFAM" id="SSF53474">
    <property type="entry name" value="alpha/beta-Hydrolases"/>
    <property type="match status" value="1"/>
</dbReference>
<dbReference type="InterPro" id="IPR000073">
    <property type="entry name" value="AB_hydrolase_1"/>
</dbReference>
<evidence type="ECO:0000313" key="2">
    <source>
        <dbReference type="EMBL" id="GJJ06165.1"/>
    </source>
</evidence>
<name>A0AAV4ZX07_9AGAM</name>
<dbReference type="Proteomes" id="UP001050691">
    <property type="component" value="Unassembled WGS sequence"/>
</dbReference>
<accession>A0AAV4ZX07</accession>
<sequence length="336" mass="38221">MPTLEVKPGVSFFYLDSGPPSPPNDTYLTLFVLHGLIFSSPIFSRAVAVSLKHNIRLVAITRRDYRGSSSLTSEEIRAVTHGSTEQRVQAFTDRAGEIMKFIEEFINKNSIPPISANSSGGGFSLCGWSLGNLQGLSVLAFGNRFPDLAKQLTPYFRSYIYYETAVLFPLPPNIYNPLLDESMPIEERGTCIISGDPALLNQYSPSTIKLSCYSQFTEEELAAIIDNEPLRRTDILFFELDQQVNVDILRYAFLQHDDSPRPAWPNVPVKSLWGDETPWSVIFSLRELERWLDRIKEDNNGRWIRAYDSNCVQGGNHFLHWDQPEIFMEKAKKLML</sequence>
<dbReference type="Gene3D" id="3.40.50.1820">
    <property type="entry name" value="alpha/beta hydrolase"/>
    <property type="match status" value="1"/>
</dbReference>
<evidence type="ECO:0000259" key="1">
    <source>
        <dbReference type="Pfam" id="PF12697"/>
    </source>
</evidence>
<reference evidence="2" key="1">
    <citation type="submission" date="2021-10" db="EMBL/GenBank/DDBJ databases">
        <title>De novo Genome Assembly of Clathrus columnatus (Basidiomycota, Fungi) Using Illumina and Nanopore Sequence Data.</title>
        <authorList>
            <person name="Ogiso-Tanaka E."/>
            <person name="Itagaki H."/>
            <person name="Hosoya T."/>
            <person name="Hosaka K."/>
        </authorList>
    </citation>
    <scope>NUCLEOTIDE SEQUENCE</scope>
    <source>
        <strain evidence="2">MO-923</strain>
    </source>
</reference>
<dbReference type="InterPro" id="IPR029058">
    <property type="entry name" value="AB_hydrolase_fold"/>
</dbReference>
<gene>
    <name evidence="2" type="ORF">Clacol_000354</name>
</gene>